<dbReference type="EMBL" id="CP109106">
    <property type="protein sequence ID" value="WSB69625.1"/>
    <property type="molecule type" value="Genomic_DNA"/>
</dbReference>
<dbReference type="PANTHER" id="PTHR38695">
    <property type="entry name" value="AMINO ACID PERMEASE_ SLC12A DOMAIN-CONTAINING PROTEIN"/>
    <property type="match status" value="1"/>
</dbReference>
<dbReference type="InterPro" id="IPR048273">
    <property type="entry name" value="Luciferase"/>
</dbReference>
<keyword evidence="4" id="KW-1185">Reference proteome</keyword>
<evidence type="ECO:0000256" key="1">
    <source>
        <dbReference type="SAM" id="MobiDB-lite"/>
    </source>
</evidence>
<gene>
    <name evidence="3" type="ORF">OG863_17640</name>
</gene>
<proteinExistence type="predicted"/>
<accession>A0ABZ1FI37</accession>
<evidence type="ECO:0000313" key="3">
    <source>
        <dbReference type="EMBL" id="WSB69625.1"/>
    </source>
</evidence>
<dbReference type="InterPro" id="IPR040841">
    <property type="entry name" value="Luciferase_dom"/>
</dbReference>
<evidence type="ECO:0000259" key="2">
    <source>
        <dbReference type="Pfam" id="PF17648"/>
    </source>
</evidence>
<feature type="region of interest" description="Disordered" evidence="1">
    <location>
        <begin position="1"/>
        <end position="23"/>
    </location>
</feature>
<dbReference type="Proteomes" id="UP001344251">
    <property type="component" value="Chromosome"/>
</dbReference>
<dbReference type="Pfam" id="PF17648">
    <property type="entry name" value="Luciferase"/>
    <property type="match status" value="1"/>
</dbReference>
<name>A0ABZ1FI37_9ACTN</name>
<organism evidence="3 4">
    <name type="scientific">Streptomyces decoyicus</name>
    <dbReference type="NCBI Taxonomy" id="249567"/>
    <lineage>
        <taxon>Bacteria</taxon>
        <taxon>Bacillati</taxon>
        <taxon>Actinomycetota</taxon>
        <taxon>Actinomycetes</taxon>
        <taxon>Kitasatosporales</taxon>
        <taxon>Streptomycetaceae</taxon>
        <taxon>Streptomyces</taxon>
    </lineage>
</organism>
<dbReference type="RefSeq" id="WP_326619152.1">
    <property type="nucleotide sequence ID" value="NZ_CP109106.1"/>
</dbReference>
<dbReference type="PANTHER" id="PTHR38695:SF1">
    <property type="entry name" value="AMINO ACID PERMEASE_ SLC12A DOMAIN-CONTAINING PROTEIN"/>
    <property type="match status" value="1"/>
</dbReference>
<protein>
    <submittedName>
        <fullName evidence="3">DUF5519 family protein</fullName>
    </submittedName>
</protein>
<reference evidence="3 4" key="1">
    <citation type="submission" date="2022-10" db="EMBL/GenBank/DDBJ databases">
        <title>The complete genomes of actinobacterial strains from the NBC collection.</title>
        <authorList>
            <person name="Joergensen T.S."/>
            <person name="Alvarez Arevalo M."/>
            <person name="Sterndorff E.B."/>
            <person name="Faurdal D."/>
            <person name="Vuksanovic O."/>
            <person name="Mourched A.-S."/>
            <person name="Charusanti P."/>
            <person name="Shaw S."/>
            <person name="Blin K."/>
            <person name="Weber T."/>
        </authorList>
    </citation>
    <scope>NUCLEOTIDE SEQUENCE [LARGE SCALE GENOMIC DNA]</scope>
    <source>
        <strain evidence="3 4">NBC 01774</strain>
    </source>
</reference>
<evidence type="ECO:0000313" key="4">
    <source>
        <dbReference type="Proteomes" id="UP001344251"/>
    </source>
</evidence>
<sequence length="162" mass="17122">MTFPALPTREGDRPQTGPEVPHLQLSQTSPAQVRGELLQWMAAALPGATWGRSKVSAPSSRALFLDGVAPARGAVLMPPRGDEEFAHVHADGSLHLALDPADHAAFLSSGWGEKHPLYDHGINVVMLYAPRDQAELAVAKKVIGASYTYATGRTPAPDVAAA</sequence>
<feature type="domain" description="Luciferase" evidence="2">
    <location>
        <begin position="83"/>
        <end position="146"/>
    </location>
</feature>